<evidence type="ECO:0000313" key="2">
    <source>
        <dbReference type="Proteomes" id="UP000298030"/>
    </source>
</evidence>
<organism evidence="1 2">
    <name type="scientific">Coprinellus micaceus</name>
    <name type="common">Glistening ink-cap mushroom</name>
    <name type="synonym">Coprinus micaceus</name>
    <dbReference type="NCBI Taxonomy" id="71717"/>
    <lineage>
        <taxon>Eukaryota</taxon>
        <taxon>Fungi</taxon>
        <taxon>Dikarya</taxon>
        <taxon>Basidiomycota</taxon>
        <taxon>Agaricomycotina</taxon>
        <taxon>Agaricomycetes</taxon>
        <taxon>Agaricomycetidae</taxon>
        <taxon>Agaricales</taxon>
        <taxon>Agaricineae</taxon>
        <taxon>Psathyrellaceae</taxon>
        <taxon>Coprinellus</taxon>
    </lineage>
</organism>
<dbReference type="Proteomes" id="UP000298030">
    <property type="component" value="Unassembled WGS sequence"/>
</dbReference>
<keyword evidence="2" id="KW-1185">Reference proteome</keyword>
<evidence type="ECO:0000313" key="1">
    <source>
        <dbReference type="EMBL" id="TEB29680.1"/>
    </source>
</evidence>
<proteinExistence type="predicted"/>
<comment type="caution">
    <text evidence="1">The sequence shown here is derived from an EMBL/GenBank/DDBJ whole genome shotgun (WGS) entry which is preliminary data.</text>
</comment>
<sequence>MPPRARFRALGAPSTPTEASKTIWIRSTSAALNHPTSDAIRSGQWTERSHLSEEHQELSLPTSLAVSLLR</sequence>
<accession>A0A4Y7T6C6</accession>
<gene>
    <name evidence="1" type="ORF">FA13DRAFT_1734473</name>
</gene>
<protein>
    <submittedName>
        <fullName evidence="1">Uncharacterized protein</fullName>
    </submittedName>
</protein>
<dbReference type="AlphaFoldDB" id="A0A4Y7T6C6"/>
<dbReference type="EMBL" id="QPFP01000026">
    <property type="protein sequence ID" value="TEB29680.1"/>
    <property type="molecule type" value="Genomic_DNA"/>
</dbReference>
<name>A0A4Y7T6C6_COPMI</name>
<reference evidence="1 2" key="1">
    <citation type="journal article" date="2019" name="Nat. Ecol. Evol.">
        <title>Megaphylogeny resolves global patterns of mushroom evolution.</title>
        <authorList>
            <person name="Varga T."/>
            <person name="Krizsan K."/>
            <person name="Foldi C."/>
            <person name="Dima B."/>
            <person name="Sanchez-Garcia M."/>
            <person name="Sanchez-Ramirez S."/>
            <person name="Szollosi G.J."/>
            <person name="Szarkandi J.G."/>
            <person name="Papp V."/>
            <person name="Albert L."/>
            <person name="Andreopoulos W."/>
            <person name="Angelini C."/>
            <person name="Antonin V."/>
            <person name="Barry K.W."/>
            <person name="Bougher N.L."/>
            <person name="Buchanan P."/>
            <person name="Buyck B."/>
            <person name="Bense V."/>
            <person name="Catcheside P."/>
            <person name="Chovatia M."/>
            <person name="Cooper J."/>
            <person name="Damon W."/>
            <person name="Desjardin D."/>
            <person name="Finy P."/>
            <person name="Geml J."/>
            <person name="Haridas S."/>
            <person name="Hughes K."/>
            <person name="Justo A."/>
            <person name="Karasinski D."/>
            <person name="Kautmanova I."/>
            <person name="Kiss B."/>
            <person name="Kocsube S."/>
            <person name="Kotiranta H."/>
            <person name="LaButti K.M."/>
            <person name="Lechner B.E."/>
            <person name="Liimatainen K."/>
            <person name="Lipzen A."/>
            <person name="Lukacs Z."/>
            <person name="Mihaltcheva S."/>
            <person name="Morgado L.N."/>
            <person name="Niskanen T."/>
            <person name="Noordeloos M.E."/>
            <person name="Ohm R.A."/>
            <person name="Ortiz-Santana B."/>
            <person name="Ovrebo C."/>
            <person name="Racz N."/>
            <person name="Riley R."/>
            <person name="Savchenko A."/>
            <person name="Shiryaev A."/>
            <person name="Soop K."/>
            <person name="Spirin V."/>
            <person name="Szebenyi C."/>
            <person name="Tomsovsky M."/>
            <person name="Tulloss R.E."/>
            <person name="Uehling J."/>
            <person name="Grigoriev I.V."/>
            <person name="Vagvolgyi C."/>
            <person name="Papp T."/>
            <person name="Martin F.M."/>
            <person name="Miettinen O."/>
            <person name="Hibbett D.S."/>
            <person name="Nagy L.G."/>
        </authorList>
    </citation>
    <scope>NUCLEOTIDE SEQUENCE [LARGE SCALE GENOMIC DNA]</scope>
    <source>
        <strain evidence="1 2">FP101781</strain>
    </source>
</reference>